<dbReference type="InterPro" id="IPR002825">
    <property type="entry name" value="Pept_S49_ser-pept_pro"/>
</dbReference>
<dbReference type="PANTHER" id="PTHR35984">
    <property type="entry name" value="PERIPLASMIC SERINE PROTEASE"/>
    <property type="match status" value="1"/>
</dbReference>
<sequence>MTNYLIESVKSALISIQVQRKKSILLIAAPHLDIGLLTELYRYRKQIDQQDELDIVLYTKGGDVNATRRIALLLHDFAGATNIIVPSHCQSSGTLLALAAKQILYTPLSLFTAIDPHLHGNGGDDSQSISTNDIRYFPNSCVDWFGIDESEAKTMLSTLADSIFAPTLTAFYRTEQETYQVAQELLSLPAYLENTQIMEISRFLINGLHSHNYYLTGEQLQRLGLNTCAAKELEEACSVFAENLPAMIGGAARENIDDTWCDALIISPDSVSQRIKTPDSIITQWTRA</sequence>
<reference evidence="1 2" key="1">
    <citation type="submission" date="2022-10" db="EMBL/GenBank/DDBJ databases">
        <title>Aestuariibacter sp. AA17 isolated from Montipora capitata coral fragment.</title>
        <authorList>
            <person name="Emsley S.A."/>
            <person name="Pfannmuller K.M."/>
            <person name="Loughran R.M."/>
            <person name="Shlafstein M."/>
            <person name="Papke E."/>
            <person name="Saw J.H."/>
            <person name="Ushijima B."/>
            <person name="Videau P."/>
        </authorList>
    </citation>
    <scope>NUCLEOTIDE SEQUENCE [LARGE SCALE GENOMIC DNA]</scope>
    <source>
        <strain evidence="1 2">AA17</strain>
    </source>
</reference>
<name>A0ABT3AAI4_9ALTE</name>
<comment type="caution">
    <text evidence="1">The sequence shown here is derived from an EMBL/GenBank/DDBJ whole genome shotgun (WGS) entry which is preliminary data.</text>
</comment>
<dbReference type="Gene3D" id="3.90.226.10">
    <property type="entry name" value="2-enoyl-CoA Hydratase, Chain A, domain 1"/>
    <property type="match status" value="1"/>
</dbReference>
<gene>
    <name evidence="1" type="ORF">OE749_13375</name>
</gene>
<dbReference type="EMBL" id="JAOWKX010000007">
    <property type="protein sequence ID" value="MCV2885683.1"/>
    <property type="molecule type" value="Genomic_DNA"/>
</dbReference>
<dbReference type="Pfam" id="PF01972">
    <property type="entry name" value="SDH_protease"/>
    <property type="match status" value="1"/>
</dbReference>
<dbReference type="SUPFAM" id="SSF52096">
    <property type="entry name" value="ClpP/crotonase"/>
    <property type="match status" value="1"/>
</dbReference>
<dbReference type="PANTHER" id="PTHR35984:SF1">
    <property type="entry name" value="PERIPLASMIC SERINE PROTEASE"/>
    <property type="match status" value="1"/>
</dbReference>
<organism evidence="1 2">
    <name type="scientific">Fluctibacter corallii</name>
    <dbReference type="NCBI Taxonomy" id="2984329"/>
    <lineage>
        <taxon>Bacteria</taxon>
        <taxon>Pseudomonadati</taxon>
        <taxon>Pseudomonadota</taxon>
        <taxon>Gammaproteobacteria</taxon>
        <taxon>Alteromonadales</taxon>
        <taxon>Alteromonadaceae</taxon>
        <taxon>Fluctibacter</taxon>
    </lineage>
</organism>
<accession>A0ABT3AAI4</accession>
<proteinExistence type="predicted"/>
<dbReference type="RefSeq" id="WP_263712971.1">
    <property type="nucleotide sequence ID" value="NZ_JAOWKX010000007.1"/>
</dbReference>
<keyword evidence="2" id="KW-1185">Reference proteome</keyword>
<evidence type="ECO:0000313" key="1">
    <source>
        <dbReference type="EMBL" id="MCV2885683.1"/>
    </source>
</evidence>
<evidence type="ECO:0000313" key="2">
    <source>
        <dbReference type="Proteomes" id="UP001652504"/>
    </source>
</evidence>
<dbReference type="Proteomes" id="UP001652504">
    <property type="component" value="Unassembled WGS sequence"/>
</dbReference>
<dbReference type="InterPro" id="IPR029045">
    <property type="entry name" value="ClpP/crotonase-like_dom_sf"/>
</dbReference>
<protein>
    <recommendedName>
        <fullName evidence="3">Serine dehydrogenase proteinase</fullName>
    </recommendedName>
</protein>
<evidence type="ECO:0008006" key="3">
    <source>
        <dbReference type="Google" id="ProtNLM"/>
    </source>
</evidence>